<evidence type="ECO:0000313" key="7">
    <source>
        <dbReference type="Proteomes" id="UP001059950"/>
    </source>
</evidence>
<sequence length="335" mass="36274">MKRKILIIYAGGTIGMQASANGYVPVSGFEQRVREQLNGNTGQLPEFDVLELGQLIDSANLQPHHWTELAGIIQQHWPLYDGFIVLHGTDTMAYTASMLSFIFQGMDKPVIVTGSQIPLSELRNDAKDNLLTSLMFAGGYDIPEVCICFNGRLLRGNRSRKVNTTGLAAFDSPNAGWLGQAGINIELYSGHLLQAGQADFTVPAFNPEAVAVLPVYPGISARIAAEILNHKDLKGVILHTYGAGNPPDANRALMAELEDAVKRGVLIVNVTQCQQGPVIQGAYATGATLNRIGVIPGNDLTLEAAFTKLHYLIATQTVQRVREMMGRNLCGEMTD</sequence>
<keyword evidence="2" id="KW-0378">Hydrolase</keyword>
<dbReference type="NCBIfam" id="NF006998">
    <property type="entry name" value="PRK09461.1"/>
    <property type="match status" value="1"/>
</dbReference>
<feature type="domain" description="L-asparaginase N-terminal" evidence="4">
    <location>
        <begin position="4"/>
        <end position="189"/>
    </location>
</feature>
<dbReference type="Proteomes" id="UP001059950">
    <property type="component" value="Chromosome"/>
</dbReference>
<dbReference type="InterPro" id="IPR040919">
    <property type="entry name" value="Asparaginase_C"/>
</dbReference>
<dbReference type="InterPro" id="IPR037152">
    <property type="entry name" value="L-asparaginase_N_sf"/>
</dbReference>
<accession>A0ABY5GQQ5</accession>
<dbReference type="NCBIfam" id="TIGR00519">
    <property type="entry name" value="asnASE_I"/>
    <property type="match status" value="1"/>
</dbReference>
<proteinExistence type="predicted"/>
<dbReference type="InterPro" id="IPR006033">
    <property type="entry name" value="AsnA_fam"/>
</dbReference>
<dbReference type="Pfam" id="PF00710">
    <property type="entry name" value="Asparaginase"/>
    <property type="match status" value="1"/>
</dbReference>
<dbReference type="SMART" id="SM00870">
    <property type="entry name" value="Asparaginase"/>
    <property type="match status" value="1"/>
</dbReference>
<dbReference type="InterPro" id="IPR036152">
    <property type="entry name" value="Asp/glu_Ase-like_sf"/>
</dbReference>
<dbReference type="PROSITE" id="PS51732">
    <property type="entry name" value="ASN_GLN_ASE_3"/>
    <property type="match status" value="1"/>
</dbReference>
<dbReference type="PIRSF" id="PIRSF001220">
    <property type="entry name" value="L-ASNase_gatD"/>
    <property type="match status" value="1"/>
</dbReference>
<dbReference type="InterPro" id="IPR027473">
    <property type="entry name" value="L-asparaginase_C"/>
</dbReference>
<feature type="active site" evidence="3">
    <location>
        <position position="89"/>
    </location>
</feature>
<dbReference type="InterPro" id="IPR027475">
    <property type="entry name" value="Asparaginase/glutaminase_AS2"/>
</dbReference>
<dbReference type="Pfam" id="PF17763">
    <property type="entry name" value="Asparaginase_C"/>
    <property type="match status" value="1"/>
</dbReference>
<evidence type="ECO:0000256" key="1">
    <source>
        <dbReference type="ARBA" id="ARBA00012920"/>
    </source>
</evidence>
<evidence type="ECO:0000313" key="6">
    <source>
        <dbReference type="EMBL" id="UTW02310.1"/>
    </source>
</evidence>
<evidence type="ECO:0000256" key="2">
    <source>
        <dbReference type="ARBA" id="ARBA00022801"/>
    </source>
</evidence>
<dbReference type="InterPro" id="IPR006034">
    <property type="entry name" value="Asparaginase/glutaminase-like"/>
</dbReference>
<evidence type="ECO:0000259" key="5">
    <source>
        <dbReference type="Pfam" id="PF17763"/>
    </source>
</evidence>
<dbReference type="PRINTS" id="PR00139">
    <property type="entry name" value="ASNGLNASE"/>
</dbReference>
<keyword evidence="7" id="KW-1185">Reference proteome</keyword>
<dbReference type="CDD" id="cd08963">
    <property type="entry name" value="L-asparaginase_I"/>
    <property type="match status" value="1"/>
</dbReference>
<dbReference type="InterPro" id="IPR027474">
    <property type="entry name" value="L-asparaginase_N"/>
</dbReference>
<dbReference type="Gene3D" id="3.40.50.40">
    <property type="match status" value="1"/>
</dbReference>
<dbReference type="PROSITE" id="PS00917">
    <property type="entry name" value="ASN_GLN_ASE_2"/>
    <property type="match status" value="1"/>
</dbReference>
<dbReference type="SUPFAM" id="SSF53774">
    <property type="entry name" value="Glutaminase/Asparaginase"/>
    <property type="match status" value="1"/>
</dbReference>
<evidence type="ECO:0000259" key="4">
    <source>
        <dbReference type="Pfam" id="PF00710"/>
    </source>
</evidence>
<dbReference type="SFLD" id="SFLDS00057">
    <property type="entry name" value="Glutaminase/Asparaginase"/>
    <property type="match status" value="1"/>
</dbReference>
<dbReference type="EMBL" id="CP073344">
    <property type="protein sequence ID" value="UTW02310.1"/>
    <property type="molecule type" value="Genomic_DNA"/>
</dbReference>
<organism evidence="6 7">
    <name type="scientific">Amphritea atlantica</name>
    <dbReference type="NCBI Taxonomy" id="355243"/>
    <lineage>
        <taxon>Bacteria</taxon>
        <taxon>Pseudomonadati</taxon>
        <taxon>Pseudomonadota</taxon>
        <taxon>Gammaproteobacteria</taxon>
        <taxon>Oceanospirillales</taxon>
        <taxon>Oceanospirillaceae</taxon>
        <taxon>Amphritea</taxon>
    </lineage>
</organism>
<dbReference type="PIRSF" id="PIRSF500176">
    <property type="entry name" value="L_ASNase"/>
    <property type="match status" value="1"/>
</dbReference>
<name>A0ABY5GQQ5_9GAMM</name>
<dbReference type="PANTHER" id="PTHR11707">
    <property type="entry name" value="L-ASPARAGINASE"/>
    <property type="match status" value="1"/>
</dbReference>
<feature type="domain" description="Asparaginase/glutaminase C-terminal" evidence="5">
    <location>
        <begin position="210"/>
        <end position="325"/>
    </location>
</feature>
<dbReference type="InterPro" id="IPR041725">
    <property type="entry name" value="L-asparaginase_I"/>
</dbReference>
<dbReference type="EC" id="3.5.1.1" evidence="1"/>
<reference evidence="6" key="1">
    <citation type="submission" date="2021-04" db="EMBL/GenBank/DDBJ databases">
        <title>Oceanospirillales bacteria with DddD are important DMSP degraders in coastal seawater.</title>
        <authorList>
            <person name="Liu J."/>
        </authorList>
    </citation>
    <scope>NUCLEOTIDE SEQUENCE</scope>
    <source>
        <strain evidence="6">GY6</strain>
    </source>
</reference>
<dbReference type="Gene3D" id="3.40.50.1170">
    <property type="entry name" value="L-asparaginase, N-terminal domain"/>
    <property type="match status" value="1"/>
</dbReference>
<evidence type="ECO:0000256" key="3">
    <source>
        <dbReference type="PROSITE-ProRule" id="PRU10100"/>
    </source>
</evidence>
<dbReference type="PANTHER" id="PTHR11707:SF28">
    <property type="entry name" value="60 KDA LYSOPHOSPHOLIPASE"/>
    <property type="match status" value="1"/>
</dbReference>
<gene>
    <name evidence="6" type="primary">ansA</name>
    <name evidence="6" type="ORF">KDX31_13195</name>
</gene>
<protein>
    <recommendedName>
        <fullName evidence="1">asparaginase</fullName>
        <ecNumber evidence="1">3.5.1.1</ecNumber>
    </recommendedName>
</protein>